<comment type="caution">
    <text evidence="1">The sequence shown here is derived from an EMBL/GenBank/DDBJ whole genome shotgun (WGS) entry which is preliminary data.</text>
</comment>
<keyword evidence="2" id="KW-1185">Reference proteome</keyword>
<reference evidence="1" key="1">
    <citation type="journal article" date="2017" name="Mycologia">
        <title>Fusarium algeriense, sp. nov., a novel toxigenic crown rot pathogen of durum wheat from Algeria is nested in the Fusarium burgessii species complex.</title>
        <authorList>
            <person name="Laraba I."/>
            <person name="Keddad A."/>
            <person name="Boureghda H."/>
            <person name="Abdallah N."/>
            <person name="Vaughan M.M."/>
            <person name="Proctor R.H."/>
            <person name="Busman M."/>
            <person name="O'Donnell K."/>
        </authorList>
    </citation>
    <scope>NUCLEOTIDE SEQUENCE</scope>
    <source>
        <strain evidence="1">NRRL 25174</strain>
    </source>
</reference>
<name>A0A9P5AMH6_9HYPO</name>
<dbReference type="Proteomes" id="UP000730481">
    <property type="component" value="Unassembled WGS sequence"/>
</dbReference>
<accession>A0A9P5AMH6</accession>
<dbReference type="EMBL" id="PVQB02000235">
    <property type="protein sequence ID" value="KAF4340537.1"/>
    <property type="molecule type" value="Genomic_DNA"/>
</dbReference>
<proteinExistence type="predicted"/>
<evidence type="ECO:0000313" key="1">
    <source>
        <dbReference type="EMBL" id="KAF4340537.1"/>
    </source>
</evidence>
<gene>
    <name evidence="1" type="ORF">FBEOM_5575</name>
</gene>
<reference evidence="1" key="2">
    <citation type="submission" date="2020-02" db="EMBL/GenBank/DDBJ databases">
        <title>Identification and distribution of gene clusters putatively required for synthesis of sphingolipid metabolism inhibitors in phylogenetically diverse species of the filamentous fungus Fusarium.</title>
        <authorList>
            <person name="Kim H.-S."/>
            <person name="Busman M."/>
            <person name="Brown D.W."/>
            <person name="Divon H."/>
            <person name="Uhlig S."/>
            <person name="Proctor R.H."/>
        </authorList>
    </citation>
    <scope>NUCLEOTIDE SEQUENCE</scope>
    <source>
        <strain evidence="1">NRRL 25174</strain>
    </source>
</reference>
<sequence>MTTLPRPIFLGSDEHAAWQIWALRQAMTCANALRLAGHGLELKWRHAGNYRRTKFVTSKVITTPTQQQHYQQLKPLQNTTTIKMCLPFRRSQPRYSSGGMMGARPVKVVHHHHHGGGRMGMGGSRMGGGGMMGGMGGGRRIGGGMGGMAGGGRRMGGRRC</sequence>
<protein>
    <submittedName>
        <fullName evidence="1">Uncharacterized protein</fullName>
    </submittedName>
</protein>
<dbReference type="AlphaFoldDB" id="A0A9P5AMH6"/>
<organism evidence="1 2">
    <name type="scientific">Fusarium beomiforme</name>
    <dbReference type="NCBI Taxonomy" id="44412"/>
    <lineage>
        <taxon>Eukaryota</taxon>
        <taxon>Fungi</taxon>
        <taxon>Dikarya</taxon>
        <taxon>Ascomycota</taxon>
        <taxon>Pezizomycotina</taxon>
        <taxon>Sordariomycetes</taxon>
        <taxon>Hypocreomycetidae</taxon>
        <taxon>Hypocreales</taxon>
        <taxon>Nectriaceae</taxon>
        <taxon>Fusarium</taxon>
        <taxon>Fusarium burgessii species complex</taxon>
    </lineage>
</organism>
<dbReference type="OrthoDB" id="5103506at2759"/>
<evidence type="ECO:0000313" key="2">
    <source>
        <dbReference type="Proteomes" id="UP000730481"/>
    </source>
</evidence>